<dbReference type="AlphaFoldDB" id="G8TV26"/>
<dbReference type="GO" id="GO:0140359">
    <property type="term" value="F:ABC-type transporter activity"/>
    <property type="evidence" value="ECO:0007669"/>
    <property type="project" value="InterPro"/>
</dbReference>
<feature type="transmembrane region" description="Helical" evidence="1">
    <location>
        <begin position="24"/>
        <end position="44"/>
    </location>
</feature>
<reference evidence="3" key="1">
    <citation type="submission" date="2011-12" db="EMBL/GenBank/DDBJ databases">
        <title>The complete genome of chromosome of Sulfobacillus acidophilus DSM 10332.</title>
        <authorList>
            <person name="Lucas S."/>
            <person name="Han J."/>
            <person name="Lapidus A."/>
            <person name="Bruce D."/>
            <person name="Goodwin L."/>
            <person name="Pitluck S."/>
            <person name="Peters L."/>
            <person name="Kyrpides N."/>
            <person name="Mavromatis K."/>
            <person name="Ivanova N."/>
            <person name="Mikhailova N."/>
            <person name="Chertkov O."/>
            <person name="Saunders E."/>
            <person name="Detter J.C."/>
            <person name="Tapia R."/>
            <person name="Han C."/>
            <person name="Land M."/>
            <person name="Hauser L."/>
            <person name="Markowitz V."/>
            <person name="Cheng J.-F."/>
            <person name="Hugenholtz P."/>
            <person name="Woyke T."/>
            <person name="Wu D."/>
            <person name="Pukall R."/>
            <person name="Gehrich-Schroeter G."/>
            <person name="Schneider S."/>
            <person name="Klenk H.-P."/>
            <person name="Eisen J.A."/>
        </authorList>
    </citation>
    <scope>NUCLEOTIDE SEQUENCE [LARGE SCALE GENOMIC DNA]</scope>
    <source>
        <strain evidence="3">ATCC 700253 / DSM 10332 / NAL</strain>
    </source>
</reference>
<dbReference type="HOGENOM" id="CLU_663470_0_0_9"/>
<evidence type="ECO:0008006" key="4">
    <source>
        <dbReference type="Google" id="ProtNLM"/>
    </source>
</evidence>
<reference evidence="2 3" key="2">
    <citation type="journal article" date="2012" name="Stand. Genomic Sci.">
        <title>Complete genome sequence of the moderately thermophilic mineral-sulfide-oxidizing firmicute Sulfobacillus acidophilus type strain (NAL(T)).</title>
        <authorList>
            <person name="Anderson I."/>
            <person name="Chertkov O."/>
            <person name="Chen A."/>
            <person name="Saunders E."/>
            <person name="Lapidus A."/>
            <person name="Nolan M."/>
            <person name="Lucas S."/>
            <person name="Hammon N."/>
            <person name="Deshpande S."/>
            <person name="Cheng J.F."/>
            <person name="Han C."/>
            <person name="Tapia R."/>
            <person name="Goodwin L.A."/>
            <person name="Pitluck S."/>
            <person name="Liolios K."/>
            <person name="Pagani I."/>
            <person name="Ivanova N."/>
            <person name="Mikhailova N."/>
            <person name="Pati A."/>
            <person name="Palaniappan K."/>
            <person name="Land M."/>
            <person name="Pan C."/>
            <person name="Rohde M."/>
            <person name="Pukall R."/>
            <person name="Goker M."/>
            <person name="Detter J.C."/>
            <person name="Woyke T."/>
            <person name="Bristow J."/>
            <person name="Eisen J.A."/>
            <person name="Markowitz V."/>
            <person name="Hugenholtz P."/>
            <person name="Kyrpides N.C."/>
            <person name="Klenk H.P."/>
            <person name="Mavromatis K."/>
        </authorList>
    </citation>
    <scope>NUCLEOTIDE SEQUENCE [LARGE SCALE GENOMIC DNA]</scope>
    <source>
        <strain evidence="3">ATCC 700253 / DSM 10332 / NAL</strain>
    </source>
</reference>
<dbReference type="Pfam" id="PF12679">
    <property type="entry name" value="ABC2_membrane_2"/>
    <property type="match status" value="1"/>
</dbReference>
<feature type="transmembrane region" description="Helical" evidence="1">
    <location>
        <begin position="307"/>
        <end position="325"/>
    </location>
</feature>
<organism evidence="2 3">
    <name type="scientific">Sulfobacillus acidophilus (strain ATCC 700253 / DSM 10332 / NAL)</name>
    <dbReference type="NCBI Taxonomy" id="679936"/>
    <lineage>
        <taxon>Bacteria</taxon>
        <taxon>Bacillati</taxon>
        <taxon>Bacillota</taxon>
        <taxon>Clostridia</taxon>
        <taxon>Eubacteriales</taxon>
        <taxon>Clostridiales Family XVII. Incertae Sedis</taxon>
        <taxon>Sulfobacillus</taxon>
    </lineage>
</organism>
<sequence length="388" mass="41958">MSGYGSFGSLWRNEWDKLWRRKRVFLLVAWVLVVFAGGFITLQAHNAYRQSVQNSGVALTQAIHATLQQLQNPHLSAKQKRLLENQLTNDETALRQEEASASATVSVRGQLAQLTAQIRQTPAIDRPPVALQIALDRYRLTHGITRYPANPGPTGWSLAGGLLAGLGLLLFALIGIVLSADAVAGELQDYTLPVLFLHMAERRRIWWAKALAGIVLLNGFMAVAVLGLTLFGGLLVGFGSPMAPNALNVHYGPESGSSFLMMIPSRWIIVPQWAYDALALVAGWFTMSGWTLLVMTVSTILRSVNQAMGVMTAVLLSGFLLSGSHGQGWKWVLVDPSLVLSLIALSAGTVAQSSGIPAATLTVGAFVWIGWATLAIGVSLWRFPRLEP</sequence>
<keyword evidence="1" id="KW-0472">Membrane</keyword>
<keyword evidence="3" id="KW-1185">Reference proteome</keyword>
<feature type="transmembrane region" description="Helical" evidence="1">
    <location>
        <begin position="156"/>
        <end position="184"/>
    </location>
</feature>
<accession>G8TV26</accession>
<dbReference type="Proteomes" id="UP000005439">
    <property type="component" value="Chromosome"/>
</dbReference>
<evidence type="ECO:0000313" key="3">
    <source>
        <dbReference type="Proteomes" id="UP000005439"/>
    </source>
</evidence>
<keyword evidence="1" id="KW-1133">Transmembrane helix</keyword>
<proteinExistence type="predicted"/>
<feature type="transmembrane region" description="Helical" evidence="1">
    <location>
        <begin position="358"/>
        <end position="381"/>
    </location>
</feature>
<dbReference type="KEGG" id="sap:Sulac_0031"/>
<name>G8TV26_SULAD</name>
<dbReference type="PANTHER" id="PTHR37305">
    <property type="entry name" value="INTEGRAL MEMBRANE PROTEIN-RELATED"/>
    <property type="match status" value="1"/>
</dbReference>
<dbReference type="STRING" id="679936.Sulac_0031"/>
<feature type="transmembrane region" description="Helical" evidence="1">
    <location>
        <begin position="273"/>
        <end position="295"/>
    </location>
</feature>
<feature type="transmembrane region" description="Helical" evidence="1">
    <location>
        <begin position="205"/>
        <end position="238"/>
    </location>
</feature>
<dbReference type="EMBL" id="CP003179">
    <property type="protein sequence ID" value="AEW03607.1"/>
    <property type="molecule type" value="Genomic_DNA"/>
</dbReference>
<dbReference type="PANTHER" id="PTHR37305:SF2">
    <property type="entry name" value="BACITRACIN TRANSPORT PERMEASE PROTEIN BCRB"/>
    <property type="match status" value="1"/>
</dbReference>
<dbReference type="GO" id="GO:0005886">
    <property type="term" value="C:plasma membrane"/>
    <property type="evidence" value="ECO:0007669"/>
    <property type="project" value="UniProtKB-SubCell"/>
</dbReference>
<dbReference type="PATRIC" id="fig|679936.5.peg.32"/>
<evidence type="ECO:0000313" key="2">
    <source>
        <dbReference type="EMBL" id="AEW03607.1"/>
    </source>
</evidence>
<gene>
    <name evidence="2" type="ordered locus">Sulac_0031</name>
</gene>
<keyword evidence="1" id="KW-0812">Transmembrane</keyword>
<protein>
    <recommendedName>
        <fullName evidence="4">ABC transporter permease</fullName>
    </recommendedName>
</protein>
<evidence type="ECO:0000256" key="1">
    <source>
        <dbReference type="SAM" id="Phobius"/>
    </source>
</evidence>